<organism evidence="1 2">
    <name type="scientific">Enterobacteria phage SEGD1</name>
    <dbReference type="NCBI Taxonomy" id="1805456"/>
    <lineage>
        <taxon>Viruses</taxon>
        <taxon>Duplodnaviria</taxon>
        <taxon>Heunggongvirae</taxon>
        <taxon>Uroviricota</taxon>
        <taxon>Caudoviricetes</taxon>
        <taxon>Chimalliviridae</taxon>
        <taxon>Seoulvirus</taxon>
        <taxon>Seoulvirus SPN3US</taxon>
    </lineage>
</organism>
<evidence type="ECO:0000313" key="2">
    <source>
        <dbReference type="Proteomes" id="UP000223976"/>
    </source>
</evidence>
<gene>
    <name evidence="1" type="ORF">SEGD1_251</name>
</gene>
<dbReference type="EMBL" id="KU726251">
    <property type="protein sequence ID" value="AMR59898.1"/>
    <property type="molecule type" value="Genomic_DNA"/>
</dbReference>
<sequence length="209" mass="23927">MAEHIDPSLERWCERQMPHVAKKLTLRKLTEQPLHLSKCKIPTFSPRIPLSCAPDEDKTVPRICCSVDLERAIKGARHNFSAIEIPTRLYLYGFDERDVAQPSVNLTQEPNRAGEVWIVPHRMSNWDIKPIYLGEMRLSELRNGGHVFVYHLSFGQDVRLSTSQLLKAGEFYRLIISVNWERGEVKVSEAVATARTAFDNALNEYVVTP</sequence>
<protein>
    <submittedName>
        <fullName evidence="1">Uncharacterized protein</fullName>
    </submittedName>
</protein>
<dbReference type="Proteomes" id="UP000223976">
    <property type="component" value="Segment"/>
</dbReference>
<name>A0A142IIW0_9CAUD</name>
<reference evidence="1 2" key="1">
    <citation type="submission" date="2016-02" db="EMBL/GenBank/DDBJ databases">
        <title>Complete genome sequence of a polyvalent bacteriophage, SEGD1, simultaneously inhibiting both Salmonella enterica and Escherichia coli O157:H7.</title>
        <authorList>
            <person name="Fan J."/>
            <person name="Ma J."/>
        </authorList>
    </citation>
    <scope>NUCLEOTIDE SEQUENCE [LARGE SCALE GENOMIC DNA]</scope>
</reference>
<proteinExistence type="predicted"/>
<accession>A0A142IIW0</accession>
<evidence type="ECO:0000313" key="1">
    <source>
        <dbReference type="EMBL" id="AMR59898.1"/>
    </source>
</evidence>